<evidence type="ECO:0000313" key="11">
    <source>
        <dbReference type="EMBL" id="ROR28152.1"/>
    </source>
</evidence>
<evidence type="ECO:0000256" key="1">
    <source>
        <dbReference type="ARBA" id="ARBA00000198"/>
    </source>
</evidence>
<dbReference type="InterPro" id="IPR035907">
    <property type="entry name" value="Hppk_sf"/>
</dbReference>
<dbReference type="SUPFAM" id="SSF55620">
    <property type="entry name" value="Tetrahydrobiopterin biosynthesis enzymes-like"/>
    <property type="match status" value="1"/>
</dbReference>
<dbReference type="Pfam" id="PF01288">
    <property type="entry name" value="HPPK"/>
    <property type="match status" value="1"/>
</dbReference>
<keyword evidence="5" id="KW-0547">Nucleotide-binding</keyword>
<dbReference type="NCBIfam" id="TIGR00525">
    <property type="entry name" value="folB"/>
    <property type="match status" value="1"/>
</dbReference>
<protein>
    <recommendedName>
        <fullName evidence="9">Bifunctional folate synthesis protein</fullName>
    </recommendedName>
    <domain>
        <recommendedName>
            <fullName evidence="9">Dihydroneopterin aldolase</fullName>
            <shortName evidence="9">DHNA</shortName>
            <ecNumber evidence="9">4.1.2.25</ecNumber>
        </recommendedName>
        <alternativeName>
            <fullName evidence="9">7,8-dihydroneopterin aldolase</fullName>
        </alternativeName>
    </domain>
    <domain>
        <recommendedName>
            <fullName evidence="9">2-amino-4-hydroxy-6-hydroxymethyldihydropteridine pyrophosphokinase</fullName>
            <ecNumber evidence="9">2.7.6.3</ecNumber>
        </recommendedName>
        <alternativeName>
            <fullName evidence="9">6-hydroxymethyl-7,8-dihydropterin pyrophosphokinase</fullName>
            <shortName evidence="9">PPPK</shortName>
        </alternativeName>
        <alternativeName>
            <fullName evidence="9">7,8-dihydro-6-hydroxymethylpterin pyrophosphokinase</fullName>
            <shortName evidence="9">HPPK</shortName>
        </alternativeName>
    </domain>
</protein>
<comment type="caution">
    <text evidence="11">The sequence shown here is derived from an EMBL/GenBank/DDBJ whole genome shotgun (WGS) entry which is preliminary data.</text>
</comment>
<comment type="catalytic activity">
    <reaction evidence="9">
        <text>7,8-dihydroneopterin = 6-hydroxymethyl-7,8-dihydropterin + glycolaldehyde</text>
        <dbReference type="Rhea" id="RHEA:10540"/>
        <dbReference type="ChEBI" id="CHEBI:17001"/>
        <dbReference type="ChEBI" id="CHEBI:17071"/>
        <dbReference type="ChEBI" id="CHEBI:44841"/>
        <dbReference type="EC" id="4.1.2.25"/>
    </reaction>
</comment>
<comment type="pathway">
    <text evidence="2">Cofactor biosynthesis; tetrahydrofolate biosynthesis; 2-amino-4-hydroxy-6-hydroxymethyl-7,8-dihydropteridine diphosphate from 7,8-dihydroneopterin triphosphate: step 4/4.</text>
</comment>
<dbReference type="SUPFAM" id="SSF55083">
    <property type="entry name" value="6-hydroxymethyl-7,8-dihydropterin pyrophosphokinase, HPPK"/>
    <property type="match status" value="1"/>
</dbReference>
<evidence type="ECO:0000256" key="7">
    <source>
        <dbReference type="ARBA" id="ARBA00022840"/>
    </source>
</evidence>
<dbReference type="CDD" id="cd00534">
    <property type="entry name" value="DHNA_DHNTPE"/>
    <property type="match status" value="1"/>
</dbReference>
<sequence length="271" mass="31212">MDKIKISNLEVYCHHGVFAEENVLGQKFLVSAVLYTEIEEAAFEDDISKSINYGEVCHYIKELMEKYTFKLLESVAECLASRILMRFPLAKRIKLEIKKPWAPIMLPIETVSVEIEREWHTAYLSIGSNLGDKKDNLDQAIALLNADEYSKVTKISEYITTEPVGGVEQDDFLNAALEVKTLRSPKRLLEIIGVIERQLKRERKVHWGPRTIDLDIIFYDDIVMDTKELTIPHPEMEKRGFVLKPLLEIAPKSIHPIFKKTVVQLLDELDD</sequence>
<keyword evidence="7" id="KW-0067">ATP-binding</keyword>
<dbReference type="OrthoDB" id="9808041at2"/>
<dbReference type="PANTHER" id="PTHR43071:SF1">
    <property type="entry name" value="2-AMINO-4-HYDROXY-6-HYDROXYMETHYLDIHYDROPTERIDINE PYROPHOSPHOKINASE"/>
    <property type="match status" value="1"/>
</dbReference>
<gene>
    <name evidence="11" type="ORF">EDD66_10590</name>
</gene>
<dbReference type="Pfam" id="PF02152">
    <property type="entry name" value="FolB"/>
    <property type="match status" value="1"/>
</dbReference>
<evidence type="ECO:0000256" key="4">
    <source>
        <dbReference type="ARBA" id="ARBA00022679"/>
    </source>
</evidence>
<dbReference type="EC" id="2.7.6.3" evidence="9"/>
<comment type="similarity">
    <text evidence="9">Belongs to the DHNA family.</text>
</comment>
<dbReference type="InterPro" id="IPR043133">
    <property type="entry name" value="GTP-CH-I_C/QueF"/>
</dbReference>
<evidence type="ECO:0000256" key="8">
    <source>
        <dbReference type="ARBA" id="ARBA00022909"/>
    </source>
</evidence>
<evidence type="ECO:0000256" key="9">
    <source>
        <dbReference type="RuleBase" id="RU362079"/>
    </source>
</evidence>
<dbReference type="InterPro" id="IPR000550">
    <property type="entry name" value="Hppk"/>
</dbReference>
<dbReference type="PROSITE" id="PS00794">
    <property type="entry name" value="HPPK"/>
    <property type="match status" value="1"/>
</dbReference>
<keyword evidence="12" id="KW-1185">Reference proteome</keyword>
<feature type="domain" description="7,8-dihydro-6-hydroxymethylpterin-pyrophosphokinase" evidence="10">
    <location>
        <begin position="206"/>
        <end position="217"/>
    </location>
</feature>
<dbReference type="RefSeq" id="WP_123609337.1">
    <property type="nucleotide sequence ID" value="NZ_RJVG01000005.1"/>
</dbReference>
<dbReference type="CDD" id="cd00483">
    <property type="entry name" value="HPPK"/>
    <property type="match status" value="1"/>
</dbReference>
<comment type="function">
    <text evidence="9">Catalyzes the conversion of 7,8-dihydroneopterin to 6-hydroxymethyl-7,8-dihydropterin.</text>
</comment>
<dbReference type="InterPro" id="IPR006157">
    <property type="entry name" value="FolB_dom"/>
</dbReference>
<keyword evidence="9" id="KW-0456">Lyase</keyword>
<evidence type="ECO:0000256" key="5">
    <source>
        <dbReference type="ARBA" id="ARBA00022741"/>
    </source>
</evidence>
<keyword evidence="6 11" id="KW-0418">Kinase</keyword>
<dbReference type="EC" id="4.1.2.25" evidence="9"/>
<proteinExistence type="inferred from homology"/>
<dbReference type="GO" id="GO:0004150">
    <property type="term" value="F:dihydroneopterin aldolase activity"/>
    <property type="evidence" value="ECO:0007669"/>
    <property type="project" value="UniProtKB-UniRule"/>
</dbReference>
<dbReference type="GO" id="GO:0046654">
    <property type="term" value="P:tetrahydrofolate biosynthetic process"/>
    <property type="evidence" value="ECO:0007669"/>
    <property type="project" value="UniProtKB-UniRule"/>
</dbReference>
<dbReference type="PANTHER" id="PTHR43071">
    <property type="entry name" value="2-AMINO-4-HYDROXY-6-HYDROXYMETHYLDIHYDROPTERIDINE PYROPHOSPHOKINASE"/>
    <property type="match status" value="1"/>
</dbReference>
<name>A0A3N1XSJ5_9FIRM</name>
<dbReference type="GO" id="GO:0003848">
    <property type="term" value="F:2-amino-4-hydroxy-6-hydroxymethyldihydropteridine diphosphokinase activity"/>
    <property type="evidence" value="ECO:0007669"/>
    <property type="project" value="UniProtKB-EC"/>
</dbReference>
<dbReference type="AlphaFoldDB" id="A0A3N1XSJ5"/>
<evidence type="ECO:0000256" key="2">
    <source>
        <dbReference type="ARBA" id="ARBA00005051"/>
    </source>
</evidence>
<dbReference type="NCBIfam" id="TIGR01498">
    <property type="entry name" value="folK"/>
    <property type="match status" value="1"/>
</dbReference>
<keyword evidence="4" id="KW-0808">Transferase</keyword>
<keyword evidence="8 9" id="KW-0289">Folate biosynthesis</keyword>
<dbReference type="SMART" id="SM00905">
    <property type="entry name" value="FolB"/>
    <property type="match status" value="1"/>
</dbReference>
<dbReference type="InterPro" id="IPR006156">
    <property type="entry name" value="Dihydroneopterin_aldolase"/>
</dbReference>
<reference evidence="11 12" key="1">
    <citation type="submission" date="2018-11" db="EMBL/GenBank/DDBJ databases">
        <title>Genomic Encyclopedia of Type Strains, Phase IV (KMG-IV): sequencing the most valuable type-strain genomes for metagenomic binning, comparative biology and taxonomic classification.</title>
        <authorList>
            <person name="Goeker M."/>
        </authorList>
    </citation>
    <scope>NUCLEOTIDE SEQUENCE [LARGE SCALE GENOMIC DNA]</scope>
    <source>
        <strain evidence="11 12">DSM 26537</strain>
    </source>
</reference>
<dbReference type="GO" id="GO:0046656">
    <property type="term" value="P:folic acid biosynthetic process"/>
    <property type="evidence" value="ECO:0007669"/>
    <property type="project" value="UniProtKB-UniRule"/>
</dbReference>
<dbReference type="Gene3D" id="3.30.1130.10">
    <property type="match status" value="1"/>
</dbReference>
<dbReference type="NCBIfam" id="TIGR00526">
    <property type="entry name" value="folB_dom"/>
    <property type="match status" value="1"/>
</dbReference>
<evidence type="ECO:0000259" key="10">
    <source>
        <dbReference type="PROSITE" id="PS00794"/>
    </source>
</evidence>
<organism evidence="11 12">
    <name type="scientific">Mobilisporobacter senegalensis</name>
    <dbReference type="NCBI Taxonomy" id="1329262"/>
    <lineage>
        <taxon>Bacteria</taxon>
        <taxon>Bacillati</taxon>
        <taxon>Bacillota</taxon>
        <taxon>Clostridia</taxon>
        <taxon>Lachnospirales</taxon>
        <taxon>Lachnospiraceae</taxon>
        <taxon>Mobilisporobacter</taxon>
    </lineage>
</organism>
<dbReference type="GO" id="GO:0005524">
    <property type="term" value="F:ATP binding"/>
    <property type="evidence" value="ECO:0007669"/>
    <property type="project" value="UniProtKB-KW"/>
</dbReference>
<evidence type="ECO:0000256" key="3">
    <source>
        <dbReference type="ARBA" id="ARBA00009640"/>
    </source>
</evidence>
<dbReference type="Gene3D" id="3.30.70.560">
    <property type="entry name" value="7,8-Dihydro-6-hydroxymethylpterin-pyrophosphokinase HPPK"/>
    <property type="match status" value="1"/>
</dbReference>
<comment type="catalytic activity">
    <reaction evidence="1">
        <text>6-hydroxymethyl-7,8-dihydropterin + ATP = (7,8-dihydropterin-6-yl)methyl diphosphate + AMP + H(+)</text>
        <dbReference type="Rhea" id="RHEA:11412"/>
        <dbReference type="ChEBI" id="CHEBI:15378"/>
        <dbReference type="ChEBI" id="CHEBI:30616"/>
        <dbReference type="ChEBI" id="CHEBI:44841"/>
        <dbReference type="ChEBI" id="CHEBI:72950"/>
        <dbReference type="ChEBI" id="CHEBI:456215"/>
        <dbReference type="EC" id="2.7.6.3"/>
    </reaction>
</comment>
<accession>A0A3N1XSJ5</accession>
<comment type="similarity">
    <text evidence="3">In the N-terminal section; belongs to the DHNA family.</text>
</comment>
<dbReference type="Proteomes" id="UP000273083">
    <property type="component" value="Unassembled WGS sequence"/>
</dbReference>
<evidence type="ECO:0000256" key="6">
    <source>
        <dbReference type="ARBA" id="ARBA00022777"/>
    </source>
</evidence>
<comment type="pathway">
    <text evidence="9">Cofactor biosynthesis; tetrahydrofolate biosynthesis; 2-amino-4-hydroxy-6-hydroxymethyl-7,8-dihydropteridine diphosphate from 7,8-dihydroneopterin triphosphate: step 3/4.</text>
</comment>
<dbReference type="EMBL" id="RJVG01000005">
    <property type="protein sequence ID" value="ROR28152.1"/>
    <property type="molecule type" value="Genomic_DNA"/>
</dbReference>
<dbReference type="GO" id="GO:0016301">
    <property type="term" value="F:kinase activity"/>
    <property type="evidence" value="ECO:0007669"/>
    <property type="project" value="UniProtKB-KW"/>
</dbReference>
<dbReference type="UniPathway" id="UPA00077">
    <property type="reaction ID" value="UER00154"/>
</dbReference>
<evidence type="ECO:0000313" key="12">
    <source>
        <dbReference type="Proteomes" id="UP000273083"/>
    </source>
</evidence>